<feature type="region of interest" description="Disordered" evidence="1">
    <location>
        <begin position="1"/>
        <end position="37"/>
    </location>
</feature>
<dbReference type="InterPro" id="IPR015590">
    <property type="entry name" value="Aldehyde_DH_dom"/>
</dbReference>
<evidence type="ECO:0000259" key="2">
    <source>
        <dbReference type="Pfam" id="PF00171"/>
    </source>
</evidence>
<comment type="caution">
    <text evidence="3">The sequence shown here is derived from an EMBL/GenBank/DDBJ whole genome shotgun (WGS) entry which is preliminary data.</text>
</comment>
<dbReference type="Pfam" id="PF00171">
    <property type="entry name" value="Aldedh"/>
    <property type="match status" value="1"/>
</dbReference>
<accession>A0A8H5GNU9</accession>
<protein>
    <recommendedName>
        <fullName evidence="2">Aldehyde dehydrogenase domain-containing protein</fullName>
    </recommendedName>
</protein>
<feature type="domain" description="Aldehyde dehydrogenase" evidence="2">
    <location>
        <begin position="112"/>
        <end position="151"/>
    </location>
</feature>
<dbReference type="InterPro" id="IPR016163">
    <property type="entry name" value="Ald_DH_C"/>
</dbReference>
<evidence type="ECO:0000313" key="3">
    <source>
        <dbReference type="EMBL" id="KAF5368155.1"/>
    </source>
</evidence>
<dbReference type="InterPro" id="IPR016161">
    <property type="entry name" value="Ald_DH/histidinol_DH"/>
</dbReference>
<dbReference type="SUPFAM" id="SSF53720">
    <property type="entry name" value="ALDH-like"/>
    <property type="match status" value="1"/>
</dbReference>
<dbReference type="Gene3D" id="3.40.309.10">
    <property type="entry name" value="Aldehyde Dehydrogenase, Chain A, domain 2"/>
    <property type="match status" value="1"/>
</dbReference>
<evidence type="ECO:0000313" key="4">
    <source>
        <dbReference type="Proteomes" id="UP000565441"/>
    </source>
</evidence>
<dbReference type="Proteomes" id="UP000565441">
    <property type="component" value="Unassembled WGS sequence"/>
</dbReference>
<sequence>MFGTVNLAGEGREGEEGEEEEGEEEEGEGEGEGKAASAASSLATITACIILSLLPLSSASCLRSSIRSSPPSPLPCSSTTASVICTSPNPASARHTSSAETCHPPISTTVLSGSVYVGGERHGNKGYFIQPTLFTNVTSELKLVQEEIFAPEPTKFVGWIERFSVNSDSQLPPRLHLHSTAAESKFTAPVVWQKQTPHALPASPPLASPSDPPAPKSIR</sequence>
<name>A0A8H5GNU9_9AGAR</name>
<dbReference type="OrthoDB" id="310895at2759"/>
<organism evidence="3 4">
    <name type="scientific">Tricholomella constricta</name>
    <dbReference type="NCBI Taxonomy" id="117010"/>
    <lineage>
        <taxon>Eukaryota</taxon>
        <taxon>Fungi</taxon>
        <taxon>Dikarya</taxon>
        <taxon>Basidiomycota</taxon>
        <taxon>Agaricomycotina</taxon>
        <taxon>Agaricomycetes</taxon>
        <taxon>Agaricomycetidae</taxon>
        <taxon>Agaricales</taxon>
        <taxon>Tricholomatineae</taxon>
        <taxon>Lyophyllaceae</taxon>
        <taxon>Tricholomella</taxon>
    </lineage>
</organism>
<dbReference type="EMBL" id="JAACJP010000062">
    <property type="protein sequence ID" value="KAF5368155.1"/>
    <property type="molecule type" value="Genomic_DNA"/>
</dbReference>
<keyword evidence="4" id="KW-1185">Reference proteome</keyword>
<dbReference type="AlphaFoldDB" id="A0A8H5GNU9"/>
<dbReference type="GO" id="GO:0016620">
    <property type="term" value="F:oxidoreductase activity, acting on the aldehyde or oxo group of donors, NAD or NADP as acceptor"/>
    <property type="evidence" value="ECO:0007669"/>
    <property type="project" value="InterPro"/>
</dbReference>
<evidence type="ECO:0000256" key="1">
    <source>
        <dbReference type="SAM" id="MobiDB-lite"/>
    </source>
</evidence>
<feature type="compositionally biased region" description="Acidic residues" evidence="1">
    <location>
        <begin position="13"/>
        <end position="30"/>
    </location>
</feature>
<reference evidence="3 4" key="1">
    <citation type="journal article" date="2020" name="ISME J.">
        <title>Uncovering the hidden diversity of litter-decomposition mechanisms in mushroom-forming fungi.</title>
        <authorList>
            <person name="Floudas D."/>
            <person name="Bentzer J."/>
            <person name="Ahren D."/>
            <person name="Johansson T."/>
            <person name="Persson P."/>
            <person name="Tunlid A."/>
        </authorList>
    </citation>
    <scope>NUCLEOTIDE SEQUENCE [LARGE SCALE GENOMIC DNA]</scope>
    <source>
        <strain evidence="3 4">CBS 661.87</strain>
    </source>
</reference>
<proteinExistence type="predicted"/>
<feature type="region of interest" description="Disordered" evidence="1">
    <location>
        <begin position="193"/>
        <end position="219"/>
    </location>
</feature>
<gene>
    <name evidence="3" type="ORF">D9615_010204</name>
</gene>
<feature type="compositionally biased region" description="Pro residues" evidence="1">
    <location>
        <begin position="202"/>
        <end position="219"/>
    </location>
</feature>